<dbReference type="Proteomes" id="UP000639606">
    <property type="component" value="Unassembled WGS sequence"/>
</dbReference>
<comment type="caution">
    <text evidence="1">The sequence shown here is derived from an EMBL/GenBank/DDBJ whole genome shotgun (WGS) entry which is preliminary data.</text>
</comment>
<gene>
    <name evidence="1" type="ORF">GCM10010185_54560</name>
</gene>
<accession>A0A918ARN0</accession>
<protein>
    <submittedName>
        <fullName evidence="1">Uncharacterized protein</fullName>
    </submittedName>
</protein>
<evidence type="ECO:0000313" key="2">
    <source>
        <dbReference type="Proteomes" id="UP000639606"/>
    </source>
</evidence>
<dbReference type="EMBL" id="BMRG01000014">
    <property type="protein sequence ID" value="GGP74112.1"/>
    <property type="molecule type" value="Genomic_DNA"/>
</dbReference>
<name>A0A918ARN0_9PSEU</name>
<reference evidence="1" key="2">
    <citation type="submission" date="2020-09" db="EMBL/GenBank/DDBJ databases">
        <authorList>
            <person name="Sun Q."/>
            <person name="Ohkuma M."/>
        </authorList>
    </citation>
    <scope>NUCLEOTIDE SEQUENCE</scope>
    <source>
        <strain evidence="1">JCM 3313</strain>
    </source>
</reference>
<proteinExistence type="predicted"/>
<keyword evidence="2" id="KW-1185">Reference proteome</keyword>
<dbReference type="AlphaFoldDB" id="A0A918ARN0"/>
<organism evidence="1 2">
    <name type="scientific">Saccharothrix coeruleofusca</name>
    <dbReference type="NCBI Taxonomy" id="33919"/>
    <lineage>
        <taxon>Bacteria</taxon>
        <taxon>Bacillati</taxon>
        <taxon>Actinomycetota</taxon>
        <taxon>Actinomycetes</taxon>
        <taxon>Pseudonocardiales</taxon>
        <taxon>Pseudonocardiaceae</taxon>
        <taxon>Saccharothrix</taxon>
    </lineage>
</organism>
<evidence type="ECO:0000313" key="1">
    <source>
        <dbReference type="EMBL" id="GGP74112.1"/>
    </source>
</evidence>
<sequence>MDLDSAFADGLFVNSAWVGWVDRGAASGVRADFEQDLVAEVAPQVPSITDLHRVGQGASTGLGSMTTVA</sequence>
<reference evidence="1" key="1">
    <citation type="journal article" date="2014" name="Int. J. Syst. Evol. Microbiol.">
        <title>Complete genome sequence of Corynebacterium casei LMG S-19264T (=DSM 44701T), isolated from a smear-ripened cheese.</title>
        <authorList>
            <consortium name="US DOE Joint Genome Institute (JGI-PGF)"/>
            <person name="Walter F."/>
            <person name="Albersmeier A."/>
            <person name="Kalinowski J."/>
            <person name="Ruckert C."/>
        </authorList>
    </citation>
    <scope>NUCLEOTIDE SEQUENCE</scope>
    <source>
        <strain evidence="1">JCM 3313</strain>
    </source>
</reference>